<gene>
    <name evidence="1" type="ORF">E2C01_099247</name>
</gene>
<proteinExistence type="predicted"/>
<evidence type="ECO:0000313" key="2">
    <source>
        <dbReference type="Proteomes" id="UP000324222"/>
    </source>
</evidence>
<protein>
    <submittedName>
        <fullName evidence="1">Uncharacterized protein</fullName>
    </submittedName>
</protein>
<name>A0A5B7KGD2_PORTR</name>
<evidence type="ECO:0000313" key="1">
    <source>
        <dbReference type="EMBL" id="MPD03605.1"/>
    </source>
</evidence>
<organism evidence="1 2">
    <name type="scientific">Portunus trituberculatus</name>
    <name type="common">Swimming crab</name>
    <name type="synonym">Neptunus trituberculatus</name>
    <dbReference type="NCBI Taxonomy" id="210409"/>
    <lineage>
        <taxon>Eukaryota</taxon>
        <taxon>Metazoa</taxon>
        <taxon>Ecdysozoa</taxon>
        <taxon>Arthropoda</taxon>
        <taxon>Crustacea</taxon>
        <taxon>Multicrustacea</taxon>
        <taxon>Malacostraca</taxon>
        <taxon>Eumalacostraca</taxon>
        <taxon>Eucarida</taxon>
        <taxon>Decapoda</taxon>
        <taxon>Pleocyemata</taxon>
        <taxon>Brachyura</taxon>
        <taxon>Eubrachyura</taxon>
        <taxon>Portunoidea</taxon>
        <taxon>Portunidae</taxon>
        <taxon>Portuninae</taxon>
        <taxon>Portunus</taxon>
    </lineage>
</organism>
<sequence length="88" mass="10139">MRRPRVIFFSALLQKAIHFEYCVLYCSLSTVWVFIEIRFYSFVAVVQWNHSCFGVRGGLQAHGFESFSRSECRLGFFTLGNGFLADGL</sequence>
<dbReference type="AlphaFoldDB" id="A0A5B7KGD2"/>
<reference evidence="1 2" key="1">
    <citation type="submission" date="2019-05" db="EMBL/GenBank/DDBJ databases">
        <title>Another draft genome of Portunus trituberculatus and its Hox gene families provides insights of decapod evolution.</title>
        <authorList>
            <person name="Jeong J.-H."/>
            <person name="Song I."/>
            <person name="Kim S."/>
            <person name="Choi T."/>
            <person name="Kim D."/>
            <person name="Ryu S."/>
            <person name="Kim W."/>
        </authorList>
    </citation>
    <scope>NUCLEOTIDE SEQUENCE [LARGE SCALE GENOMIC DNA]</scope>
    <source>
        <tissue evidence="1">Muscle</tissue>
    </source>
</reference>
<accession>A0A5B7KGD2</accession>
<keyword evidence="2" id="KW-1185">Reference proteome</keyword>
<dbReference type="EMBL" id="VSRR010136915">
    <property type="protein sequence ID" value="MPD03605.1"/>
    <property type="molecule type" value="Genomic_DNA"/>
</dbReference>
<comment type="caution">
    <text evidence="1">The sequence shown here is derived from an EMBL/GenBank/DDBJ whole genome shotgun (WGS) entry which is preliminary data.</text>
</comment>
<dbReference type="Proteomes" id="UP000324222">
    <property type="component" value="Unassembled WGS sequence"/>
</dbReference>